<name>U1MV33_9EURY</name>
<evidence type="ECO:0000313" key="1">
    <source>
        <dbReference type="EMBL" id="ERG94264.1"/>
    </source>
</evidence>
<evidence type="ECO:0000313" key="2">
    <source>
        <dbReference type="Proteomes" id="UP000030710"/>
    </source>
</evidence>
<dbReference type="EMBL" id="KE356561">
    <property type="protein sequence ID" value="ERG94264.1"/>
    <property type="molecule type" value="Genomic_DNA"/>
</dbReference>
<reference evidence="1 2" key="1">
    <citation type="journal article" date="2013" name="PLoS ONE">
        <title>Assembly-driven community genomics of a hypersaline microbial ecosystem.</title>
        <authorList>
            <person name="Podell S."/>
            <person name="Ugalde J.A."/>
            <person name="Narasingarao P."/>
            <person name="Banfield J.F."/>
            <person name="Heidelberg K.B."/>
            <person name="Allen E.E."/>
        </authorList>
    </citation>
    <scope>NUCLEOTIDE SEQUENCE [LARGE SCALE GENOMIC DNA]</scope>
    <source>
        <strain evidence="2">J07HQW2</strain>
    </source>
</reference>
<dbReference type="HOGENOM" id="CLU_2765989_0_0_2"/>
<dbReference type="Proteomes" id="UP000030710">
    <property type="component" value="Unassembled WGS sequence"/>
</dbReference>
<dbReference type="AlphaFoldDB" id="U1MV33"/>
<proteinExistence type="predicted"/>
<sequence>MAVDLRRAISRNTLLLLHFIVSVIILADPTFDFSQMFPDGLFSMNLESFFSLVASSCTGLKQAQTAIHE</sequence>
<gene>
    <name evidence="1" type="ORF">J07HQW2_00698</name>
</gene>
<organism evidence="1 2">
    <name type="scientific">Haloquadratum walsbyi J07HQW2</name>
    <dbReference type="NCBI Taxonomy" id="1238425"/>
    <lineage>
        <taxon>Archaea</taxon>
        <taxon>Methanobacteriati</taxon>
        <taxon>Methanobacteriota</taxon>
        <taxon>Stenosarchaea group</taxon>
        <taxon>Halobacteria</taxon>
        <taxon>Halobacteriales</taxon>
        <taxon>Haloferacaceae</taxon>
        <taxon>Haloquadratum</taxon>
    </lineage>
</organism>
<accession>U1MV33</accession>
<protein>
    <submittedName>
        <fullName evidence="1">Uncharacterized protein</fullName>
    </submittedName>
</protein>